<gene>
    <name evidence="1" type="ORF">HMPREF0731_0560</name>
</gene>
<dbReference type="RefSeq" id="WP_007003620.1">
    <property type="nucleotide sequence ID" value="NZ_GG770778.1"/>
</dbReference>
<dbReference type="InterPro" id="IPR011050">
    <property type="entry name" value="Pectin_lyase_fold/virulence"/>
</dbReference>
<dbReference type="InterPro" id="IPR012334">
    <property type="entry name" value="Pectin_lyas_fold"/>
</dbReference>
<protein>
    <recommendedName>
        <fullName evidence="3">Pectate lyase superfamily protein domain-containing protein</fullName>
    </recommendedName>
</protein>
<proteinExistence type="predicted"/>
<evidence type="ECO:0008006" key="3">
    <source>
        <dbReference type="Google" id="ProtNLM"/>
    </source>
</evidence>
<keyword evidence="2" id="KW-1185">Reference proteome</keyword>
<dbReference type="Proteomes" id="UP000005324">
    <property type="component" value="Unassembled WGS sequence"/>
</dbReference>
<comment type="caution">
    <text evidence="1">The sequence shown here is derived from an EMBL/GenBank/DDBJ whole genome shotgun (WGS) entry which is preliminary data.</text>
</comment>
<dbReference type="HOGENOM" id="CLU_020057_0_0_5"/>
<organism evidence="1 2">
    <name type="scientific">Pseudoroseomonas cervicalis ATCC 49957</name>
    <dbReference type="NCBI Taxonomy" id="525371"/>
    <lineage>
        <taxon>Bacteria</taxon>
        <taxon>Pseudomonadati</taxon>
        <taxon>Pseudomonadota</taxon>
        <taxon>Alphaproteobacteria</taxon>
        <taxon>Acetobacterales</taxon>
        <taxon>Roseomonadaceae</taxon>
        <taxon>Roseomonas</taxon>
    </lineage>
</organism>
<dbReference type="AlphaFoldDB" id="D5RHK1"/>
<accession>D5RHK1</accession>
<sequence>MAEHIRIGDIAPRIHYAADGAQTVFIYPFPIFAESDLELRVDGVVQAAGYQVTGAGASEGGTVVFATPPAAGRQVLLRRVLPIARLSDFQPNGLLRANTLNDELDRQTAIDQQLRQEVEGALRADPGDLPASLVLPAKAGRANRVLGFDSLGNVTAYPRDGTLQLPFGGAIPRSVEDKLAERLTARDFGAVGDGVTDDGVALQAAMNAAAASGKLLEIGEGSHRTTLPLTLPGASPGLIMRGSIVYAGPGGEVALTLGDGAAVRNQARRYQGLRVLRASISDWLDERDIGIRLRNLDSCKVEILQVEGFTIGIQTLGVERGVEDSDITLGRIVNNRIGLDVRTQTAAGWNTSVRYYGGHFAHAQSVHQDKDRFGIRFSAEPGAYVAHNRHVFFGPAFELQSRDRPCTGIPFLIEVNSRSVMAYGMRMEGCDPFAARHTAGAQDHLYEVAWASQGYNIGIDYAATATRVGSVVRAMHQAAGHREATRLIAAVPNLRAAAIRWSETETGFETLAALSTNVAGTPTSLSQFTFQALESYSLTNDGVLLTGGRGLGFVIDTRACKEFALAADADEPRLIVQCFGADKALLTEPVHGPLVRASGMSMSWAETPRWWQGNADNTDAGLTRLQTIRLADNVGYAIIGVARLTRDYEVRALRLYCDPAQSPRLVYGQPDLPFGRRELLADAAWDPPSIPAGGSAQIGVALPGVRTGDFVQAAFSRPTTGIVFLANVGASNLVTVTAWNRHTEAIDLQAGTVRVRALKA</sequence>
<dbReference type="Gene3D" id="2.160.20.10">
    <property type="entry name" value="Single-stranded right-handed beta-helix, Pectin lyase-like"/>
    <property type="match status" value="1"/>
</dbReference>
<name>D5RHK1_9PROT</name>
<evidence type="ECO:0000313" key="2">
    <source>
        <dbReference type="Proteomes" id="UP000005324"/>
    </source>
</evidence>
<dbReference type="SUPFAM" id="SSF51126">
    <property type="entry name" value="Pectin lyase-like"/>
    <property type="match status" value="1"/>
</dbReference>
<reference evidence="1 2" key="1">
    <citation type="submission" date="2010-04" db="EMBL/GenBank/DDBJ databases">
        <authorList>
            <person name="Qin X."/>
            <person name="Bachman B."/>
            <person name="Battles P."/>
            <person name="Bell A."/>
            <person name="Bess C."/>
            <person name="Bickham C."/>
            <person name="Chaboub L."/>
            <person name="Chen D."/>
            <person name="Coyle M."/>
            <person name="Deiros D.R."/>
            <person name="Dinh H."/>
            <person name="Forbes L."/>
            <person name="Fowler G."/>
            <person name="Francisco L."/>
            <person name="Fu Q."/>
            <person name="Gubbala S."/>
            <person name="Hale W."/>
            <person name="Han Y."/>
            <person name="Hemphill L."/>
            <person name="Highlander S.K."/>
            <person name="Hirani K."/>
            <person name="Hogues M."/>
            <person name="Jackson L."/>
            <person name="Jakkamsetti A."/>
            <person name="Javaid M."/>
            <person name="Jiang H."/>
            <person name="Korchina V."/>
            <person name="Kovar C."/>
            <person name="Lara F."/>
            <person name="Lee S."/>
            <person name="Mata R."/>
            <person name="Mathew T."/>
            <person name="Moen C."/>
            <person name="Morales K."/>
            <person name="Munidasa M."/>
            <person name="Nazareth L."/>
            <person name="Ngo R."/>
            <person name="Nguyen L."/>
            <person name="Okwuonu G."/>
            <person name="Ongeri F."/>
            <person name="Patil S."/>
            <person name="Petrosino J."/>
            <person name="Pham C."/>
            <person name="Pham P."/>
            <person name="Pu L.-L."/>
            <person name="Puazo M."/>
            <person name="Raj R."/>
            <person name="Reid J."/>
            <person name="Rouhana J."/>
            <person name="Saada N."/>
            <person name="Shang Y."/>
            <person name="Simmons D."/>
            <person name="Thornton R."/>
            <person name="Warren J."/>
            <person name="Weissenberger G."/>
            <person name="Zhang J."/>
            <person name="Zhang L."/>
            <person name="Zhou C."/>
            <person name="Zhu D."/>
            <person name="Muzny D."/>
            <person name="Worley K."/>
            <person name="Gibbs R."/>
        </authorList>
    </citation>
    <scope>NUCLEOTIDE SEQUENCE [LARGE SCALE GENOMIC DNA]</scope>
    <source>
        <strain evidence="1 2">ATCC 49957</strain>
    </source>
</reference>
<dbReference type="OrthoDB" id="5461292at2"/>
<dbReference type="EMBL" id="ADVL01000102">
    <property type="protein sequence ID" value="EFH13217.1"/>
    <property type="molecule type" value="Genomic_DNA"/>
</dbReference>
<evidence type="ECO:0000313" key="1">
    <source>
        <dbReference type="EMBL" id="EFH13217.1"/>
    </source>
</evidence>